<evidence type="ECO:0000259" key="3">
    <source>
        <dbReference type="PROSITE" id="PS50853"/>
    </source>
</evidence>
<dbReference type="InterPro" id="IPR036966">
    <property type="entry name" value="CBM3_sf"/>
</dbReference>
<dbReference type="InterPro" id="IPR013783">
    <property type="entry name" value="Ig-like_fold"/>
</dbReference>
<dbReference type="PANTHER" id="PTHR13817:SF166">
    <property type="entry name" value="NEURONAL IGCAM-RELATED"/>
    <property type="match status" value="1"/>
</dbReference>
<feature type="domain" description="Fibronectin type-III" evidence="3">
    <location>
        <begin position="485"/>
        <end position="567"/>
    </location>
</feature>
<dbReference type="SMART" id="SM01067">
    <property type="entry name" value="CBM_3"/>
    <property type="match status" value="1"/>
</dbReference>
<dbReference type="Pfam" id="PF00041">
    <property type="entry name" value="fn3"/>
    <property type="match status" value="1"/>
</dbReference>
<dbReference type="InterPro" id="IPR017853">
    <property type="entry name" value="GH"/>
</dbReference>
<proteinExistence type="predicted"/>
<dbReference type="Pfam" id="PF00942">
    <property type="entry name" value="CBM_3"/>
    <property type="match status" value="1"/>
</dbReference>
<evidence type="ECO:0000313" key="5">
    <source>
        <dbReference type="EMBL" id="TYA10204.1"/>
    </source>
</evidence>
<dbReference type="SUPFAM" id="SSF51445">
    <property type="entry name" value="(Trans)glycosidases"/>
    <property type="match status" value="1"/>
</dbReference>
<dbReference type="InterPro" id="IPR008965">
    <property type="entry name" value="CBM2/CBM3_carb-bd_dom_sf"/>
</dbReference>
<feature type="signal peptide" evidence="2">
    <location>
        <begin position="1"/>
        <end position="30"/>
    </location>
</feature>
<dbReference type="InterPro" id="IPR013780">
    <property type="entry name" value="Glyco_hydro_b"/>
</dbReference>
<evidence type="ECO:0000259" key="4">
    <source>
        <dbReference type="PROSITE" id="PS51172"/>
    </source>
</evidence>
<keyword evidence="1" id="KW-0677">Repeat</keyword>
<evidence type="ECO:0000256" key="1">
    <source>
        <dbReference type="ARBA" id="ARBA00022737"/>
    </source>
</evidence>
<dbReference type="SUPFAM" id="SSF49384">
    <property type="entry name" value="Carbohydrate-binding domain"/>
    <property type="match status" value="1"/>
</dbReference>
<dbReference type="CDD" id="cd00063">
    <property type="entry name" value="FN3"/>
    <property type="match status" value="3"/>
</dbReference>
<dbReference type="Gene3D" id="2.60.40.710">
    <property type="entry name" value="Endoglucanase-like"/>
    <property type="match status" value="1"/>
</dbReference>
<evidence type="ECO:0000313" key="6">
    <source>
        <dbReference type="Proteomes" id="UP000325218"/>
    </source>
</evidence>
<dbReference type="PANTHER" id="PTHR13817">
    <property type="entry name" value="TITIN"/>
    <property type="match status" value="1"/>
</dbReference>
<feature type="domain" description="Fibronectin type-III" evidence="3">
    <location>
        <begin position="157"/>
        <end position="239"/>
    </location>
</feature>
<accession>A0A5D0CLZ1</accession>
<dbReference type="Gene3D" id="3.20.20.80">
    <property type="entry name" value="Glycosidases"/>
    <property type="match status" value="1"/>
</dbReference>
<feature type="chain" id="PRO_5022897407" evidence="2">
    <location>
        <begin position="31"/>
        <end position="1090"/>
    </location>
</feature>
<dbReference type="GO" id="GO:0005975">
    <property type="term" value="P:carbohydrate metabolic process"/>
    <property type="evidence" value="ECO:0007669"/>
    <property type="project" value="InterPro"/>
</dbReference>
<dbReference type="SUPFAM" id="SSF49265">
    <property type="entry name" value="Fibronectin type III"/>
    <property type="match status" value="2"/>
</dbReference>
<keyword evidence="2" id="KW-0732">Signal</keyword>
<dbReference type="PROSITE" id="PS50853">
    <property type="entry name" value="FN3"/>
    <property type="match status" value="3"/>
</dbReference>
<sequence>MKKEIAWSASKRWTAVTLAFLMLFGSVFFAAEPGTALAKAEITATATAESGEVQPGSSTTIQVHVTSSESSALMLDVGIYDASLQPVDRIIIDPVHVVAGEPKTVPVVWNVPGTLAKGKYWVSFGVFGSGWSSSVNEWFAGAAKFAVGGGGTGPVTLPVPTGLTAVPQKDSVALQWNSVTGATYYELEADGAVLQLGAVTTYKHAGLEPDTQHSYRIRAKNAEMTSDWSPVVTARTLSDVITPVSDIKLEVSWNPTELSTSTLGPNFKITNTGSRAIKLSDLKVRYYFTVDDEDIPLYIGFWSTVPKESVVPQFITMPIPSAKADTYLELGFKPDAGNLSPGGSATIGTWIYKKDYPSFDQSNDYSFTDSNSSVATTKVTAYLDGKRVWGEEPELLDMPSSPTGITASPADTTITLSWQPVDGAVSYVVKADGIPHEVNGTSFTHKWLRTGSRHTYKVKTKTASQESAWSGLLTVKTTGEQVIPAPVNLRVTKTDTSIKLTWGAPPDAEITGYDIEVDGQVKDNGLEKSYAHENLAPGSVHTYRVRAKENATLGAWTELLTQNTTKTPTGAFDVRIDVDTSKDRAPISPYIYGTNDDLTDTEKWTSRRVGGNRLTTYNWENNASNSGADENYHSDYYVAHYYGGVPWSEKPTEPGIGISGFHNKSLQYGAYTLASLQIAGYAAKDANGYVRDGEQAPSSRWVEVKPEKGGPFDAAPNPNDDAVYMDEMVNYLVKKHGDASTATGIRGYELDNEPGLWVDNHKYIHPGPAGAEEVLSKGLATAKAVKKVDPQAEIFGPATFGFDDLYSMQAAPDWPQLQGNYEWYVDYYLDNFRVEGQKLGGKRLLDVLDLHWYPETSAGGHRIQDKDGNNVLATNLARMQAPRQLWDPSYSESNSRFFLFHSQFFPLIPKLQQSIDTYNPGTKLAFTEYNYGAENNVYGGIAQADVLGIYGKYGVYMAHFWRMTGGVEPSTYITLAMRLYNDYDGNNSKFGDTKVKAETSDIENSSVYGSVYRDSDDNLHLIVLNKNNDFEMNASFNIAGGTTYKSARVWAFDGENAAITERQPVNNIEDNRFTYTIPKLTACHIVLSAN</sequence>
<dbReference type="InterPro" id="IPR024745">
    <property type="entry name" value="GH44_cat"/>
</dbReference>
<dbReference type="Pfam" id="PF12891">
    <property type="entry name" value="Glyco_hydro_44"/>
    <property type="match status" value="1"/>
</dbReference>
<feature type="domain" description="CBM3" evidence="4">
    <location>
        <begin position="243"/>
        <end position="394"/>
    </location>
</feature>
<name>A0A5D0CLZ1_9BACL</name>
<feature type="domain" description="Fibronectin type-III" evidence="3">
    <location>
        <begin position="398"/>
        <end position="481"/>
    </location>
</feature>
<dbReference type="Gene3D" id="2.60.40.1180">
    <property type="entry name" value="Golgi alpha-mannosidase II"/>
    <property type="match status" value="1"/>
</dbReference>
<evidence type="ECO:0000256" key="2">
    <source>
        <dbReference type="SAM" id="SignalP"/>
    </source>
</evidence>
<keyword evidence="6" id="KW-1185">Reference proteome</keyword>
<dbReference type="Proteomes" id="UP000325218">
    <property type="component" value="Unassembled WGS sequence"/>
</dbReference>
<dbReference type="EMBL" id="VSDO01000006">
    <property type="protein sequence ID" value="TYA10204.1"/>
    <property type="molecule type" value="Genomic_DNA"/>
</dbReference>
<dbReference type="PROSITE" id="PS51172">
    <property type="entry name" value="CBM3"/>
    <property type="match status" value="1"/>
</dbReference>
<dbReference type="InterPro" id="IPR003961">
    <property type="entry name" value="FN3_dom"/>
</dbReference>
<dbReference type="RefSeq" id="WP_148457772.1">
    <property type="nucleotide sequence ID" value="NZ_VSDO01000006.1"/>
</dbReference>
<dbReference type="InterPro" id="IPR036116">
    <property type="entry name" value="FN3_sf"/>
</dbReference>
<dbReference type="GO" id="GO:0030248">
    <property type="term" value="F:cellulose binding"/>
    <property type="evidence" value="ECO:0007669"/>
    <property type="project" value="InterPro"/>
</dbReference>
<organism evidence="5 6">
    <name type="scientific">Paenibacillus faecis</name>
    <dbReference type="NCBI Taxonomy" id="862114"/>
    <lineage>
        <taxon>Bacteria</taxon>
        <taxon>Bacillati</taxon>
        <taxon>Bacillota</taxon>
        <taxon>Bacilli</taxon>
        <taxon>Bacillales</taxon>
        <taxon>Paenibacillaceae</taxon>
        <taxon>Paenibacillus</taxon>
    </lineage>
</organism>
<comment type="caution">
    <text evidence="5">The sequence shown here is derived from an EMBL/GenBank/DDBJ whole genome shotgun (WGS) entry which is preliminary data.</text>
</comment>
<dbReference type="Gene3D" id="2.60.40.10">
    <property type="entry name" value="Immunoglobulins"/>
    <property type="match status" value="3"/>
</dbReference>
<dbReference type="AlphaFoldDB" id="A0A5D0CLZ1"/>
<protein>
    <submittedName>
        <fullName evidence="5">Uncharacterized protein</fullName>
    </submittedName>
</protein>
<reference evidence="5 6" key="1">
    <citation type="submission" date="2019-08" db="EMBL/GenBank/DDBJ databases">
        <title>Genome sequencing of Paenibacillus faecis DSM 23593(T).</title>
        <authorList>
            <person name="Kook J.-K."/>
            <person name="Park S.-N."/>
            <person name="Lim Y.K."/>
        </authorList>
    </citation>
    <scope>NUCLEOTIDE SEQUENCE [LARGE SCALE GENOMIC DNA]</scope>
    <source>
        <strain evidence="5 6">DSM 23593</strain>
    </source>
</reference>
<dbReference type="InterPro" id="IPR050964">
    <property type="entry name" value="Striated_Muscle_Regulatory"/>
</dbReference>
<dbReference type="InterPro" id="IPR001956">
    <property type="entry name" value="CBM3"/>
</dbReference>
<gene>
    <name evidence="5" type="ORF">FRY98_26815</name>
</gene>
<dbReference type="SMART" id="SM00060">
    <property type="entry name" value="FN3"/>
    <property type="match status" value="3"/>
</dbReference>
<dbReference type="OrthoDB" id="9803686at2"/>